<feature type="region of interest" description="Disordered" evidence="1">
    <location>
        <begin position="943"/>
        <end position="965"/>
    </location>
</feature>
<sequence>MADGKRLAWTRRVGRNSTSQPRKRLSLELLEDRRVLAASAVINEFVASNSSSLLDGDGASSDWVELYNPNAAAIDLTGWHLTDNDAEPDKWTFPSVTLDPGGYLVVFASGQATESYVDPLGYLHTNFKLGAGGEYLGLTDPAGMVVHEFAPAFPPQSTDVSFGLDSTGEGFYFTNPTPGAANNQASAVSSKVAISEIMYHPASNVDADEFIEIYNGESTVLNLTGWSLSGAISFDFPAVSLQPGQYLAVASDLAAFAANYPGVTNVVGGWQGTLGNDSETLVLSDANGIAVDRVTYADEGAWATRERGPLDHLHEGWVWSDAHDGGGGSLEVVSLTLTNSRGQNWAASTASGGTPGAANSVQDADNNTAPLIVDLSQLPVIPHSTDAVIVTARLIDEGTAAPTGSVMWRLDGASTFTSAPLSDSGTGPDAIAGDGLYSAVIPAQANGAIVEWYVSAEDAQANARTNPAPVQPSGLQSANLLYQVDDTFDPAALPASGDMPEYRLIMTDAERAELQQIGSNNNEGYSHAQMNGTLISLSSSGVQVRYTVGIRNRGEGSRNELPNSYHVNLPTDAEWEGVTAFNLNTQYTQSQLIGLRAFAAAGLIAEDAAPITVRVNGTNLAGPGSPAYGVYIQLEAADSDFAANHFPEDDNGNLYRALRGGPEGVADLAYLGEDPAAYYPNYEKKTNASQNDYTDLINLLRVMATTPDADYVKQVSKVADIDQWLGYFATVAILGSEETSLATGVGDDYLLYAGAKDPRFMLIPHDFDTILGEGDTAGNPQSGIYRATGVDAIDRLLNHPEILPLYHAKLLDLLQTTFTQENFDQLIDQTLTGFTPAATIADMKAFMDARREYILAEVAGPLTIASNLTTAGGFYSTTQDVVGLSGFAPLAGVESVTVAGQLAQYDPADGSWNFGETLGGVTESFINSPHVWDYLDAGRVPSTDPDSDWRVDDPGWTDSGPSPLGYGGNGEVTLTSYIDTDPGASGTQKNISTYFRTTFNVTNADEITSLNLRLRRDDGAVVYLNGDEVVRSNMPGGVITPSTVASSTVGGSDESTFFEFAINPSRLAEGQNVIAVELHQRNDSSSDTIFDLELTGTRGDSTSLSGVPLTPGINQVRVRAYDGPEGQGNQIAEETVDVWYDNGSTTAVSGVISTDTTWTVAAGPYVVTGDLTVSGGTLTIEPGTTVFFNPGVGLTVSGAGRVVAVGGDTPQQRIRFSHNPAIGTEHWDGLTIENTQSDNRFEYVDFQSGDAKGNAVEITHGRAVFDHVRWLDTNNQVLDLVHPTLIVSNSDIPGISGGETIHLVGLDSGEQLVFDNNTIGKNTSGDDVVDMAPDSSDRQTIYFRNNRFLGGLDDGVDTDGTRVVFENNSFVDFHIGTGRTTTSNAVTTGRQDVSGGTLYSELTLIGNTFNDVDHALLLKDYGFATAINNTFVGATIGAIQMQELAGTNVIGPGLGVALDGNIFWQNIQIFEAIHPDSQITLDRSIVPASLVALGVGNLAANPLLADPAGGDFSLLEGSPAFFAGPNGTDIGAVQAPRYPAAAAGNLQIGEVHYNPLHGSADADLWEVFADGDLFEFIELHNPTGQTIDLSHAALVDGVDFEFPWGTTLAAGERAVLVNDVDIFVSRYGASPRVLGQYAGNLSDGGEAIELVAANGSPIAAFTYGDSNDLNWPAAADGAGPSLEPIDATGDLSDPLNWRLGLDPGGTPGYVVTLAGDYNGDGVVNAADYSVYRDNLGGSSLPYNEPASRGVVDRADYEVWLANYGATGPAGQPLETSPGIALQAIAVDAAVVAEPVSAAAIVASPDEADGDDPSVEAAFASLDAEDTPTVARPHRPRTAAFARPVSFDNLYLLRHARGGEAGEHGQDAPGDAAPGGESTAEPTLEPRIRRLFTGLGRRFG</sequence>
<dbReference type="InterPro" id="IPR011050">
    <property type="entry name" value="Pectin_lyase_fold/virulence"/>
</dbReference>
<dbReference type="SUPFAM" id="SSF74853">
    <property type="entry name" value="Lamin A/C globular tail domain"/>
    <property type="match status" value="3"/>
</dbReference>
<dbReference type="RefSeq" id="WP_146583481.1">
    <property type="nucleotide sequence ID" value="NZ_SJPO01000001.1"/>
</dbReference>
<name>A0A5C5ZCR2_9BACT</name>
<dbReference type="Gene3D" id="2.60.40.1260">
    <property type="entry name" value="Lamin Tail domain"/>
    <property type="match status" value="2"/>
</dbReference>
<keyword evidence="3" id="KW-0167">Capsid protein</keyword>
<keyword evidence="3" id="KW-0946">Virion</keyword>
<dbReference type="PANTHER" id="PTHR40050:SF1">
    <property type="entry name" value="INNER SPORE COAT PROTEIN H"/>
    <property type="match status" value="1"/>
</dbReference>
<dbReference type="Pfam" id="PF00932">
    <property type="entry name" value="LTD"/>
    <property type="match status" value="3"/>
</dbReference>
<reference evidence="3 4" key="1">
    <citation type="submission" date="2019-02" db="EMBL/GenBank/DDBJ databases">
        <title>Deep-cultivation of Planctomycetes and their phenomic and genomic characterization uncovers novel biology.</title>
        <authorList>
            <person name="Wiegand S."/>
            <person name="Jogler M."/>
            <person name="Boedeker C."/>
            <person name="Pinto D."/>
            <person name="Vollmers J."/>
            <person name="Rivas-Marin E."/>
            <person name="Kohn T."/>
            <person name="Peeters S.H."/>
            <person name="Heuer A."/>
            <person name="Rast P."/>
            <person name="Oberbeckmann S."/>
            <person name="Bunk B."/>
            <person name="Jeske O."/>
            <person name="Meyerdierks A."/>
            <person name="Storesund J.E."/>
            <person name="Kallscheuer N."/>
            <person name="Luecker S."/>
            <person name="Lage O.M."/>
            <person name="Pohl T."/>
            <person name="Merkel B.J."/>
            <person name="Hornburger P."/>
            <person name="Mueller R.-W."/>
            <person name="Bruemmer F."/>
            <person name="Labrenz M."/>
            <person name="Spormann A.M."/>
            <person name="Op Den Camp H."/>
            <person name="Overmann J."/>
            <person name="Amann R."/>
            <person name="Jetten M.S.M."/>
            <person name="Mascher T."/>
            <person name="Medema M.H."/>
            <person name="Devos D.P."/>
            <person name="Kaster A.-K."/>
            <person name="Ovreas L."/>
            <person name="Rohde M."/>
            <person name="Galperin M.Y."/>
            <person name="Jogler C."/>
        </authorList>
    </citation>
    <scope>NUCLEOTIDE SEQUENCE [LARGE SCALE GENOMIC DNA]</scope>
    <source>
        <strain evidence="3 4">Pla123a</strain>
    </source>
</reference>
<dbReference type="EMBL" id="SJPO01000001">
    <property type="protein sequence ID" value="TWT85199.1"/>
    <property type="molecule type" value="Genomic_DNA"/>
</dbReference>
<dbReference type="InterPro" id="IPR014867">
    <property type="entry name" value="Spore_coat_CotH_CotH2/3/7"/>
</dbReference>
<accession>A0A5C5ZCR2</accession>
<keyword evidence="4" id="KW-1185">Reference proteome</keyword>
<comment type="caution">
    <text evidence="3">The sequence shown here is derived from an EMBL/GenBank/DDBJ whole genome shotgun (WGS) entry which is preliminary data.</text>
</comment>
<feature type="compositionally biased region" description="Low complexity" evidence="1">
    <location>
        <begin position="1866"/>
        <end position="1875"/>
    </location>
</feature>
<evidence type="ECO:0000259" key="2">
    <source>
        <dbReference type="PROSITE" id="PS51841"/>
    </source>
</evidence>
<dbReference type="PROSITE" id="PS00018">
    <property type="entry name" value="EF_HAND_1"/>
    <property type="match status" value="1"/>
</dbReference>
<gene>
    <name evidence="3" type="primary">cotH</name>
    <name evidence="3" type="ORF">Pla123a_00050</name>
</gene>
<dbReference type="Gene3D" id="2.60.120.260">
    <property type="entry name" value="Galactose-binding domain-like"/>
    <property type="match status" value="1"/>
</dbReference>
<dbReference type="OrthoDB" id="219915at2"/>
<evidence type="ECO:0000313" key="4">
    <source>
        <dbReference type="Proteomes" id="UP000318478"/>
    </source>
</evidence>
<evidence type="ECO:0000313" key="3">
    <source>
        <dbReference type="EMBL" id="TWT85199.1"/>
    </source>
</evidence>
<dbReference type="InterPro" id="IPR018247">
    <property type="entry name" value="EF_Hand_1_Ca_BS"/>
</dbReference>
<dbReference type="Proteomes" id="UP000318478">
    <property type="component" value="Unassembled WGS sequence"/>
</dbReference>
<feature type="domain" description="LTD" evidence="2">
    <location>
        <begin position="1534"/>
        <end position="1665"/>
    </location>
</feature>
<dbReference type="SUPFAM" id="SSF51126">
    <property type="entry name" value="Pectin lyase-like"/>
    <property type="match status" value="1"/>
</dbReference>
<evidence type="ECO:0000256" key="1">
    <source>
        <dbReference type="SAM" id="MobiDB-lite"/>
    </source>
</evidence>
<proteinExistence type="predicted"/>
<feature type="domain" description="LTD" evidence="2">
    <location>
        <begin position="179"/>
        <end position="298"/>
    </location>
</feature>
<dbReference type="InterPro" id="IPR036415">
    <property type="entry name" value="Lamin_tail_dom_sf"/>
</dbReference>
<protein>
    <submittedName>
        <fullName evidence="3">Inner spore coat protein H</fullName>
    </submittedName>
</protein>
<dbReference type="Pfam" id="PF08757">
    <property type="entry name" value="CotH"/>
    <property type="match status" value="1"/>
</dbReference>
<dbReference type="PANTHER" id="PTHR40050">
    <property type="entry name" value="INNER SPORE COAT PROTEIN H"/>
    <property type="match status" value="1"/>
</dbReference>
<dbReference type="InterPro" id="IPR001322">
    <property type="entry name" value="Lamin_tail_dom"/>
</dbReference>
<feature type="domain" description="LTD" evidence="2">
    <location>
        <begin position="32"/>
        <end position="153"/>
    </location>
</feature>
<organism evidence="3 4">
    <name type="scientific">Posidoniimonas polymericola</name>
    <dbReference type="NCBI Taxonomy" id="2528002"/>
    <lineage>
        <taxon>Bacteria</taxon>
        <taxon>Pseudomonadati</taxon>
        <taxon>Planctomycetota</taxon>
        <taxon>Planctomycetia</taxon>
        <taxon>Pirellulales</taxon>
        <taxon>Lacipirellulaceae</taxon>
        <taxon>Posidoniimonas</taxon>
    </lineage>
</organism>
<feature type="region of interest" description="Disordered" evidence="1">
    <location>
        <begin position="1859"/>
        <end position="1886"/>
    </location>
</feature>
<dbReference type="PROSITE" id="PS51841">
    <property type="entry name" value="LTD"/>
    <property type="match status" value="3"/>
</dbReference>